<gene>
    <name evidence="1" type="ORF">ETD86_02540</name>
</gene>
<organism evidence="1 2">
    <name type="scientific">Nonomuraea turkmeniaca</name>
    <dbReference type="NCBI Taxonomy" id="103838"/>
    <lineage>
        <taxon>Bacteria</taxon>
        <taxon>Bacillati</taxon>
        <taxon>Actinomycetota</taxon>
        <taxon>Actinomycetes</taxon>
        <taxon>Streptosporangiales</taxon>
        <taxon>Streptosporangiaceae</taxon>
        <taxon>Nonomuraea</taxon>
    </lineage>
</organism>
<name>A0A5S4FWH0_9ACTN</name>
<keyword evidence="2" id="KW-1185">Reference proteome</keyword>
<dbReference type="OrthoDB" id="4535590at2"/>
<proteinExistence type="predicted"/>
<protein>
    <submittedName>
        <fullName evidence="1">Uncharacterized protein</fullName>
    </submittedName>
</protein>
<evidence type="ECO:0000313" key="1">
    <source>
        <dbReference type="EMBL" id="TMR25013.1"/>
    </source>
</evidence>
<dbReference type="RefSeq" id="WP_138664438.1">
    <property type="nucleotide sequence ID" value="NZ_VCKY01000005.1"/>
</dbReference>
<accession>A0A5S4FWH0</accession>
<dbReference type="EMBL" id="VCKY01000005">
    <property type="protein sequence ID" value="TMR25013.1"/>
    <property type="molecule type" value="Genomic_DNA"/>
</dbReference>
<evidence type="ECO:0000313" key="2">
    <source>
        <dbReference type="Proteomes" id="UP000309128"/>
    </source>
</evidence>
<comment type="caution">
    <text evidence="1">The sequence shown here is derived from an EMBL/GenBank/DDBJ whole genome shotgun (WGS) entry which is preliminary data.</text>
</comment>
<sequence>MPGARPAADRHLADLVTGWWAGGVRLPAAILTWLHRDEVRDRLYSAFERDHDASWADDLARAYDALAWQVRPDL</sequence>
<dbReference type="AlphaFoldDB" id="A0A5S4FWH0"/>
<dbReference type="Proteomes" id="UP000309128">
    <property type="component" value="Unassembled WGS sequence"/>
</dbReference>
<reference evidence="1 2" key="1">
    <citation type="submission" date="2019-05" db="EMBL/GenBank/DDBJ databases">
        <title>Draft genome sequence of Nonomuraea turkmeniaca DSM 43926.</title>
        <authorList>
            <person name="Saricaoglu S."/>
            <person name="Isik K."/>
        </authorList>
    </citation>
    <scope>NUCLEOTIDE SEQUENCE [LARGE SCALE GENOMIC DNA]</scope>
    <source>
        <strain evidence="1 2">DSM 43926</strain>
    </source>
</reference>